<evidence type="ECO:0000313" key="3">
    <source>
        <dbReference type="EMBL" id="KUJ23295.1"/>
    </source>
</evidence>
<feature type="domain" description="2EXR" evidence="2">
    <location>
        <begin position="70"/>
        <end position="152"/>
    </location>
</feature>
<protein>
    <recommendedName>
        <fullName evidence="2">2EXR domain-containing protein</fullName>
    </recommendedName>
</protein>
<dbReference type="OrthoDB" id="3555519at2759"/>
<keyword evidence="1" id="KW-0175">Coiled coil</keyword>
<dbReference type="RefSeq" id="XP_018077650.1">
    <property type="nucleotide sequence ID" value="XM_018222106.1"/>
</dbReference>
<gene>
    <name evidence="3" type="ORF">LY89DRAFT_777073</name>
</gene>
<evidence type="ECO:0000259" key="2">
    <source>
        <dbReference type="Pfam" id="PF20150"/>
    </source>
</evidence>
<dbReference type="PANTHER" id="PTHR35910">
    <property type="entry name" value="2EXR DOMAIN-CONTAINING PROTEIN"/>
    <property type="match status" value="1"/>
</dbReference>
<sequence length="327" mass="37345">MASNEDKSQHLFEEFADQAIVQIPSNILTQLVTSVNKLKADVSTLRHENSSLVNQVQDLRDELRGVTHSPFSKLPREIRRLIWKFAMMAPQVHIIGSPSHKQSRVNIVMQACKEAREEGLRLKLPYYRYTCGAPRGVLTSLEYYVNWDVDTFWVPDIQLPVEIVCSRCEPVWNESPLSPCAQPRLIHHCLCRPKHGLYALAMNASRWGEPGQTDFFTGRAIHTPVADLANYYSIQKLYIVINYTEPLTCRNIAFVEPTKQGPTLGEDVSTTTWHAMAEEKMALLEAYKARKILERQAKLDAGERVYSFDDFANWKVPSIEYVEHAPA</sequence>
<dbReference type="InParanoid" id="A0A194XSL5"/>
<dbReference type="GeneID" id="28831832"/>
<dbReference type="EMBL" id="KQ947405">
    <property type="protein sequence ID" value="KUJ23295.1"/>
    <property type="molecule type" value="Genomic_DNA"/>
</dbReference>
<name>A0A194XSL5_MOLSC</name>
<organism evidence="3 4">
    <name type="scientific">Mollisia scopiformis</name>
    <name type="common">Conifer needle endophyte fungus</name>
    <name type="synonym">Phialocephala scopiformis</name>
    <dbReference type="NCBI Taxonomy" id="149040"/>
    <lineage>
        <taxon>Eukaryota</taxon>
        <taxon>Fungi</taxon>
        <taxon>Dikarya</taxon>
        <taxon>Ascomycota</taxon>
        <taxon>Pezizomycotina</taxon>
        <taxon>Leotiomycetes</taxon>
        <taxon>Helotiales</taxon>
        <taxon>Mollisiaceae</taxon>
        <taxon>Mollisia</taxon>
    </lineage>
</organism>
<dbReference type="KEGG" id="psco:LY89DRAFT_777073"/>
<reference evidence="3 4" key="1">
    <citation type="submission" date="2015-10" db="EMBL/GenBank/DDBJ databases">
        <title>Full genome of DAOMC 229536 Phialocephala scopiformis, a fungal endophyte of spruce producing the potent anti-insectan compound rugulosin.</title>
        <authorList>
            <consortium name="DOE Joint Genome Institute"/>
            <person name="Walker A.K."/>
            <person name="Frasz S.L."/>
            <person name="Seifert K.A."/>
            <person name="Miller J.D."/>
            <person name="Mondo S.J."/>
            <person name="Labutti K."/>
            <person name="Lipzen A."/>
            <person name="Dockter R."/>
            <person name="Kennedy M."/>
            <person name="Grigoriev I.V."/>
            <person name="Spatafora J.W."/>
        </authorList>
    </citation>
    <scope>NUCLEOTIDE SEQUENCE [LARGE SCALE GENOMIC DNA]</scope>
    <source>
        <strain evidence="3 4">CBS 120377</strain>
    </source>
</reference>
<accession>A0A194XSL5</accession>
<feature type="coiled-coil region" evidence="1">
    <location>
        <begin position="35"/>
        <end position="62"/>
    </location>
</feature>
<evidence type="ECO:0000313" key="4">
    <source>
        <dbReference type="Proteomes" id="UP000070700"/>
    </source>
</evidence>
<dbReference type="InterPro" id="IPR045518">
    <property type="entry name" value="2EXR"/>
</dbReference>
<keyword evidence="4" id="KW-1185">Reference proteome</keyword>
<dbReference type="Pfam" id="PF20150">
    <property type="entry name" value="2EXR"/>
    <property type="match status" value="1"/>
</dbReference>
<dbReference type="Proteomes" id="UP000070700">
    <property type="component" value="Unassembled WGS sequence"/>
</dbReference>
<dbReference type="PANTHER" id="PTHR35910:SF6">
    <property type="entry name" value="2EXR DOMAIN-CONTAINING PROTEIN"/>
    <property type="match status" value="1"/>
</dbReference>
<proteinExistence type="predicted"/>
<dbReference type="AlphaFoldDB" id="A0A194XSL5"/>
<evidence type="ECO:0000256" key="1">
    <source>
        <dbReference type="SAM" id="Coils"/>
    </source>
</evidence>